<evidence type="ECO:0000256" key="4">
    <source>
        <dbReference type="ARBA" id="ARBA00023180"/>
    </source>
</evidence>
<dbReference type="EC" id="2.7.11.1" evidence="1"/>
<feature type="domain" description="Bulb-type lectin" evidence="10">
    <location>
        <begin position="46"/>
        <end position="175"/>
    </location>
</feature>
<dbReference type="InterPro" id="IPR036426">
    <property type="entry name" value="Bulb-type_lectin_dom_sf"/>
</dbReference>
<dbReference type="Pfam" id="PF08276">
    <property type="entry name" value="PAN_2"/>
    <property type="match status" value="1"/>
</dbReference>
<dbReference type="Pfam" id="PF00954">
    <property type="entry name" value="S_locus_glycop"/>
    <property type="match status" value="1"/>
</dbReference>
<dbReference type="PANTHER" id="PTHR32444">
    <property type="entry name" value="BULB-TYPE LECTIN DOMAIN-CONTAINING PROTEIN"/>
    <property type="match status" value="1"/>
</dbReference>
<comment type="catalytic activity">
    <reaction evidence="6">
        <text>L-seryl-[protein] + ATP = O-phospho-L-seryl-[protein] + ADP + H(+)</text>
        <dbReference type="Rhea" id="RHEA:17989"/>
        <dbReference type="Rhea" id="RHEA-COMP:9863"/>
        <dbReference type="Rhea" id="RHEA-COMP:11604"/>
        <dbReference type="ChEBI" id="CHEBI:15378"/>
        <dbReference type="ChEBI" id="CHEBI:29999"/>
        <dbReference type="ChEBI" id="CHEBI:30616"/>
        <dbReference type="ChEBI" id="CHEBI:83421"/>
        <dbReference type="ChEBI" id="CHEBI:456216"/>
        <dbReference type="EC" id="2.7.11.1"/>
    </reaction>
</comment>
<dbReference type="PROSITE" id="PS50948">
    <property type="entry name" value="PAN"/>
    <property type="match status" value="1"/>
</dbReference>
<dbReference type="EMBL" id="JAAARO010000022">
    <property type="protein sequence ID" value="KAF5726432.1"/>
    <property type="molecule type" value="Genomic_DNA"/>
</dbReference>
<keyword evidence="2" id="KW-0732">Signal</keyword>
<dbReference type="SMART" id="SM00108">
    <property type="entry name" value="B_lectin"/>
    <property type="match status" value="1"/>
</dbReference>
<evidence type="ECO:0000256" key="2">
    <source>
        <dbReference type="ARBA" id="ARBA00022729"/>
    </source>
</evidence>
<evidence type="ECO:0000256" key="7">
    <source>
        <dbReference type="PROSITE-ProRule" id="PRU00076"/>
    </source>
</evidence>
<dbReference type="InterPro" id="IPR000742">
    <property type="entry name" value="EGF"/>
</dbReference>
<accession>A0A7J7BX31</accession>
<dbReference type="GO" id="GO:0048544">
    <property type="term" value="P:recognition of pollen"/>
    <property type="evidence" value="ECO:0007669"/>
    <property type="project" value="InterPro"/>
</dbReference>
<keyword evidence="7" id="KW-0245">EGF-like domain</keyword>
<dbReference type="SMART" id="SM00473">
    <property type="entry name" value="PAN_AP"/>
    <property type="match status" value="1"/>
</dbReference>
<dbReference type="Proteomes" id="UP000593562">
    <property type="component" value="Unassembled WGS sequence"/>
</dbReference>
<keyword evidence="4" id="KW-0325">Glycoprotein</keyword>
<dbReference type="PROSITE" id="PS50026">
    <property type="entry name" value="EGF_3"/>
    <property type="match status" value="1"/>
</dbReference>
<protein>
    <recommendedName>
        <fullName evidence="1">non-specific serine/threonine protein kinase</fullName>
        <ecNumber evidence="1">2.7.11.1</ecNumber>
    </recommendedName>
</protein>
<evidence type="ECO:0000313" key="12">
    <source>
        <dbReference type="EMBL" id="KAF5726432.1"/>
    </source>
</evidence>
<keyword evidence="8" id="KW-1133">Transmembrane helix</keyword>
<dbReference type="PROSITE" id="PS50927">
    <property type="entry name" value="BULB_LECTIN"/>
    <property type="match status" value="1"/>
</dbReference>
<evidence type="ECO:0000313" key="13">
    <source>
        <dbReference type="Proteomes" id="UP000593562"/>
    </source>
</evidence>
<keyword evidence="8" id="KW-0812">Transmembrane</keyword>
<evidence type="ECO:0000259" key="11">
    <source>
        <dbReference type="PROSITE" id="PS50948"/>
    </source>
</evidence>
<dbReference type="GO" id="GO:0004674">
    <property type="term" value="F:protein serine/threonine kinase activity"/>
    <property type="evidence" value="ECO:0007669"/>
    <property type="project" value="UniProtKB-EC"/>
</dbReference>
<evidence type="ECO:0000256" key="5">
    <source>
        <dbReference type="ARBA" id="ARBA00047899"/>
    </source>
</evidence>
<reference evidence="12 13" key="1">
    <citation type="journal article" date="2020" name="Nat. Commun.">
        <title>Genome of Tripterygium wilfordii and identification of cytochrome P450 involved in triptolide biosynthesis.</title>
        <authorList>
            <person name="Tu L."/>
            <person name="Su P."/>
            <person name="Zhang Z."/>
            <person name="Gao L."/>
            <person name="Wang J."/>
            <person name="Hu T."/>
            <person name="Zhou J."/>
            <person name="Zhang Y."/>
            <person name="Zhao Y."/>
            <person name="Liu Y."/>
            <person name="Song Y."/>
            <person name="Tong Y."/>
            <person name="Lu Y."/>
            <person name="Yang J."/>
            <person name="Xu C."/>
            <person name="Jia M."/>
            <person name="Peters R.J."/>
            <person name="Huang L."/>
            <person name="Gao W."/>
        </authorList>
    </citation>
    <scope>NUCLEOTIDE SEQUENCE [LARGE SCALE GENOMIC DNA]</scope>
    <source>
        <strain evidence="13">cv. XIE 37</strain>
        <tissue evidence="12">Leaf</tissue>
    </source>
</reference>
<keyword evidence="13" id="KW-1185">Reference proteome</keyword>
<dbReference type="AlphaFoldDB" id="A0A7J7BX31"/>
<dbReference type="InterPro" id="IPR003609">
    <property type="entry name" value="Pan_app"/>
</dbReference>
<keyword evidence="12" id="KW-0418">Kinase</keyword>
<dbReference type="SUPFAM" id="SSF51110">
    <property type="entry name" value="alpha-D-mannose-specific plant lectins"/>
    <property type="match status" value="1"/>
</dbReference>
<feature type="transmembrane region" description="Helical" evidence="8">
    <location>
        <begin position="601"/>
        <end position="626"/>
    </location>
</feature>
<evidence type="ECO:0000256" key="3">
    <source>
        <dbReference type="ARBA" id="ARBA00023157"/>
    </source>
</evidence>
<evidence type="ECO:0000259" key="10">
    <source>
        <dbReference type="PROSITE" id="PS50927"/>
    </source>
</evidence>
<keyword evidence="3" id="KW-1015">Disulfide bond</keyword>
<comment type="caution">
    <text evidence="12">The sequence shown here is derived from an EMBL/GenBank/DDBJ whole genome shotgun (WGS) entry which is preliminary data.</text>
</comment>
<dbReference type="Gene3D" id="2.90.10.10">
    <property type="entry name" value="Bulb-type lectin domain"/>
    <property type="match status" value="1"/>
</dbReference>
<evidence type="ECO:0000259" key="9">
    <source>
        <dbReference type="PROSITE" id="PS50026"/>
    </source>
</evidence>
<sequence length="692" mass="79657">MSPVLAIYLCLTRNKRTIIAAMSLLIHMFSLFIVLIGFPALFCSARDTITFNDPLRDQEAETLVSGKYELGFFTPNGRSDNKRYLGIWYYKSRPRTVVWVANRDEPLEDSTGVFALSKDGNLRVLDMQNKSYWSTPLTGRPFVNSFPYRTTVRLMDTGNLVLREEDPKNNVSVITHWKSFDYPSDTFLPGMKMNEDLVLSSWVSNDDPGHGDFTFQKDEGESQYNIRKKTVRYWQNKVSGSFIDSSDDEANLTILLSPQDYDWRLVMNFTGQIQIYMGDDLHWWAPRSPCSVYNLCGNFGSCNDGTQSLCKCLPGFEPKSLHKWNSRDFWEGCTRKSSGHTKNDVFLSLKKMKVSKPDEHFRTNNETDCKMACLENENCHGYSYEFRDTGRCNCWIWSEELKNLWENYTSGGRDIQVRVAVSDIESTRRSCETCGTNIIPYPLSTEPSCGDIRYWSFNCSNDTGQLSFQTYTGFYSVANIKPENRTFSVLVQNCTDVESANRLLQLNHSSMFYVSRGCNDVWNQPKLDGFLEDNDFKEVEIAWMLPPEPICYASKDCIDWPHSSCRASGNGKKCQCQCNEFFHWEPSLLNCTAGHATKEKLLFLIPVGITATALIISGVVFSLYFLRRRRIEHLRESRRRIQGNQAFRLYDSVKRVKDLILSEEFLEEDRKDIDAGSMGMRNTNKKRTSVSR</sequence>
<gene>
    <name evidence="12" type="ORF">HS088_TW22G00110</name>
</gene>
<dbReference type="InParanoid" id="A0A7J7BX31"/>
<evidence type="ECO:0000256" key="6">
    <source>
        <dbReference type="ARBA" id="ARBA00048679"/>
    </source>
</evidence>
<keyword evidence="12" id="KW-0808">Transferase</keyword>
<organism evidence="12 13">
    <name type="scientific">Tripterygium wilfordii</name>
    <name type="common">Thunder God vine</name>
    <dbReference type="NCBI Taxonomy" id="458696"/>
    <lineage>
        <taxon>Eukaryota</taxon>
        <taxon>Viridiplantae</taxon>
        <taxon>Streptophyta</taxon>
        <taxon>Embryophyta</taxon>
        <taxon>Tracheophyta</taxon>
        <taxon>Spermatophyta</taxon>
        <taxon>Magnoliopsida</taxon>
        <taxon>eudicotyledons</taxon>
        <taxon>Gunneridae</taxon>
        <taxon>Pentapetalae</taxon>
        <taxon>rosids</taxon>
        <taxon>fabids</taxon>
        <taxon>Celastrales</taxon>
        <taxon>Celastraceae</taxon>
        <taxon>Tripterygium</taxon>
    </lineage>
</organism>
<comment type="caution">
    <text evidence="7">Lacks conserved residue(s) required for the propagation of feature annotation.</text>
</comment>
<evidence type="ECO:0000256" key="8">
    <source>
        <dbReference type="SAM" id="Phobius"/>
    </source>
</evidence>
<feature type="domain" description="EGF-like" evidence="9">
    <location>
        <begin position="286"/>
        <end position="322"/>
    </location>
</feature>
<dbReference type="CDD" id="cd00028">
    <property type="entry name" value="B_lectin"/>
    <property type="match status" value="1"/>
</dbReference>
<proteinExistence type="predicted"/>
<dbReference type="InterPro" id="IPR000858">
    <property type="entry name" value="S_locus_glycoprot_dom"/>
</dbReference>
<keyword evidence="8" id="KW-0472">Membrane</keyword>
<name>A0A7J7BX31_TRIWF</name>
<dbReference type="CDD" id="cd01098">
    <property type="entry name" value="PAN_AP_plant"/>
    <property type="match status" value="1"/>
</dbReference>
<feature type="domain" description="Apple" evidence="11">
    <location>
        <begin position="333"/>
        <end position="420"/>
    </location>
</feature>
<dbReference type="Pfam" id="PF01453">
    <property type="entry name" value="B_lectin"/>
    <property type="match status" value="1"/>
</dbReference>
<feature type="transmembrane region" description="Helical" evidence="8">
    <location>
        <begin position="18"/>
        <end position="42"/>
    </location>
</feature>
<evidence type="ECO:0000256" key="1">
    <source>
        <dbReference type="ARBA" id="ARBA00012513"/>
    </source>
</evidence>
<dbReference type="InterPro" id="IPR001480">
    <property type="entry name" value="Bulb-type_lectin_dom"/>
</dbReference>
<dbReference type="PANTHER" id="PTHR32444:SF235">
    <property type="entry name" value="OS01G0783900 PROTEIN"/>
    <property type="match status" value="1"/>
</dbReference>
<comment type="catalytic activity">
    <reaction evidence="5">
        <text>L-threonyl-[protein] + ATP = O-phospho-L-threonyl-[protein] + ADP + H(+)</text>
        <dbReference type="Rhea" id="RHEA:46608"/>
        <dbReference type="Rhea" id="RHEA-COMP:11060"/>
        <dbReference type="Rhea" id="RHEA-COMP:11605"/>
        <dbReference type="ChEBI" id="CHEBI:15378"/>
        <dbReference type="ChEBI" id="CHEBI:30013"/>
        <dbReference type="ChEBI" id="CHEBI:30616"/>
        <dbReference type="ChEBI" id="CHEBI:61977"/>
        <dbReference type="ChEBI" id="CHEBI:456216"/>
        <dbReference type="EC" id="2.7.11.1"/>
    </reaction>
</comment>